<dbReference type="PRINTS" id="PR00455">
    <property type="entry name" value="HTHTETR"/>
</dbReference>
<evidence type="ECO:0000256" key="4">
    <source>
        <dbReference type="PROSITE-ProRule" id="PRU00335"/>
    </source>
</evidence>
<dbReference type="PROSITE" id="PS50977">
    <property type="entry name" value="HTH_TETR_2"/>
    <property type="match status" value="1"/>
</dbReference>
<keyword evidence="1" id="KW-0805">Transcription regulation</keyword>
<dbReference type="GO" id="GO:0000976">
    <property type="term" value="F:transcription cis-regulatory region binding"/>
    <property type="evidence" value="ECO:0007669"/>
    <property type="project" value="TreeGrafter"/>
</dbReference>
<dbReference type="InterPro" id="IPR001647">
    <property type="entry name" value="HTH_TetR"/>
</dbReference>
<feature type="region of interest" description="Disordered" evidence="5">
    <location>
        <begin position="1"/>
        <end position="27"/>
    </location>
</feature>
<keyword evidence="3" id="KW-0804">Transcription</keyword>
<sequence length="223" mass="24549">MPHGADRLTIEGEPAAPALPPGNGHAQRSAATRLRLIEAAIDCLYRTGYGATTTVAIAQTAGVSRGAMLHQFPTRADLIIAVAEHIVREQDLRRRQILRAVPRGVERFRAITAAVWDTMKEPASMALLEIMLGSRSDPELSARFPAVMRGAEARLASGPIEVARDIGFEQDDLIHAMSRLHLAAMRGLAIERLFQTDEGRVDDAFELLTWYKDQFLLRLSEAT</sequence>
<evidence type="ECO:0000256" key="5">
    <source>
        <dbReference type="SAM" id="MobiDB-lite"/>
    </source>
</evidence>
<evidence type="ECO:0000256" key="1">
    <source>
        <dbReference type="ARBA" id="ARBA00023015"/>
    </source>
</evidence>
<feature type="DNA-binding region" description="H-T-H motif" evidence="4">
    <location>
        <begin position="53"/>
        <end position="72"/>
    </location>
</feature>
<dbReference type="GO" id="GO:0003700">
    <property type="term" value="F:DNA-binding transcription factor activity"/>
    <property type="evidence" value="ECO:0007669"/>
    <property type="project" value="TreeGrafter"/>
</dbReference>
<accession>A0A369W087</accession>
<gene>
    <name evidence="7" type="ORF">DVW87_06800</name>
</gene>
<reference evidence="7 8" key="1">
    <citation type="submission" date="2018-07" db="EMBL/GenBank/DDBJ databases">
        <title>a novel species of Sphingomonas isolated from the rhizosphere soil of Araceae plant.</title>
        <authorList>
            <person name="Zhiyong W."/>
            <person name="Qinglan Z."/>
            <person name="Zhiwei F."/>
            <person name="Ding X."/>
            <person name="Gejiao W."/>
            <person name="Shixue Z."/>
        </authorList>
    </citation>
    <scope>NUCLEOTIDE SEQUENCE [LARGE SCALE GENOMIC DNA]</scope>
    <source>
        <strain evidence="7 8">WZY 27</strain>
    </source>
</reference>
<dbReference type="Pfam" id="PF00440">
    <property type="entry name" value="TetR_N"/>
    <property type="match status" value="1"/>
</dbReference>
<evidence type="ECO:0000313" key="7">
    <source>
        <dbReference type="EMBL" id="RDE07327.1"/>
    </source>
</evidence>
<dbReference type="OrthoDB" id="9816296at2"/>
<dbReference type="AlphaFoldDB" id="A0A369W087"/>
<feature type="domain" description="HTH tetR-type" evidence="6">
    <location>
        <begin position="30"/>
        <end position="90"/>
    </location>
</feature>
<evidence type="ECO:0000256" key="3">
    <source>
        <dbReference type="ARBA" id="ARBA00023163"/>
    </source>
</evidence>
<feature type="compositionally biased region" description="Basic and acidic residues" evidence="5">
    <location>
        <begin position="1"/>
        <end position="10"/>
    </location>
</feature>
<evidence type="ECO:0000313" key="8">
    <source>
        <dbReference type="Proteomes" id="UP000253918"/>
    </source>
</evidence>
<dbReference type="InterPro" id="IPR050109">
    <property type="entry name" value="HTH-type_TetR-like_transc_reg"/>
</dbReference>
<evidence type="ECO:0000259" key="6">
    <source>
        <dbReference type="PROSITE" id="PS50977"/>
    </source>
</evidence>
<dbReference type="SUPFAM" id="SSF46689">
    <property type="entry name" value="Homeodomain-like"/>
    <property type="match status" value="1"/>
</dbReference>
<evidence type="ECO:0000256" key="2">
    <source>
        <dbReference type="ARBA" id="ARBA00023125"/>
    </source>
</evidence>
<dbReference type="Gene3D" id="1.10.357.10">
    <property type="entry name" value="Tetracycline Repressor, domain 2"/>
    <property type="match status" value="1"/>
</dbReference>
<keyword evidence="8" id="KW-1185">Reference proteome</keyword>
<dbReference type="PANTHER" id="PTHR30055">
    <property type="entry name" value="HTH-TYPE TRANSCRIPTIONAL REGULATOR RUTR"/>
    <property type="match status" value="1"/>
</dbReference>
<keyword evidence="2 4" id="KW-0238">DNA-binding</keyword>
<dbReference type="Proteomes" id="UP000253918">
    <property type="component" value="Unassembled WGS sequence"/>
</dbReference>
<protein>
    <submittedName>
        <fullName evidence="7">TetR/AcrR family transcriptional regulator</fullName>
    </submittedName>
</protein>
<dbReference type="EMBL" id="QQNB01000001">
    <property type="protein sequence ID" value="RDE07327.1"/>
    <property type="molecule type" value="Genomic_DNA"/>
</dbReference>
<proteinExistence type="predicted"/>
<organism evidence="7 8">
    <name type="scientific">Sphingomonas aracearum</name>
    <dbReference type="NCBI Taxonomy" id="2283317"/>
    <lineage>
        <taxon>Bacteria</taxon>
        <taxon>Pseudomonadati</taxon>
        <taxon>Pseudomonadota</taxon>
        <taxon>Alphaproteobacteria</taxon>
        <taxon>Sphingomonadales</taxon>
        <taxon>Sphingomonadaceae</taxon>
        <taxon>Sphingomonas</taxon>
    </lineage>
</organism>
<dbReference type="PANTHER" id="PTHR30055:SF234">
    <property type="entry name" value="HTH-TYPE TRANSCRIPTIONAL REGULATOR BETI"/>
    <property type="match status" value="1"/>
</dbReference>
<comment type="caution">
    <text evidence="7">The sequence shown here is derived from an EMBL/GenBank/DDBJ whole genome shotgun (WGS) entry which is preliminary data.</text>
</comment>
<dbReference type="InterPro" id="IPR009057">
    <property type="entry name" value="Homeodomain-like_sf"/>
</dbReference>
<name>A0A369W087_9SPHN</name>
<dbReference type="RefSeq" id="WP_114686907.1">
    <property type="nucleotide sequence ID" value="NZ_QQNB01000001.1"/>
</dbReference>